<dbReference type="EMBL" id="JARQGV010000004">
    <property type="protein sequence ID" value="MDT2252932.1"/>
    <property type="molecule type" value="Genomic_DNA"/>
</dbReference>
<dbReference type="Proteomes" id="UP001259239">
    <property type="component" value="Unassembled WGS sequence"/>
</dbReference>
<comment type="caution">
    <text evidence="1">The sequence shown here is derived from an EMBL/GenBank/DDBJ whole genome shotgun (WGS) entry which is preliminary data.</text>
</comment>
<evidence type="ECO:0000313" key="1">
    <source>
        <dbReference type="EMBL" id="MDT2252932.1"/>
    </source>
</evidence>
<dbReference type="RefSeq" id="WP_268589373.1">
    <property type="nucleotide sequence ID" value="NZ_JAMDNE010000012.1"/>
</dbReference>
<reference evidence="1" key="1">
    <citation type="journal article" date="2023" name="J. Vet. Diagn. Invest.">
        <title>Oxytetracycline-resistant Paenibacillus larvae identified in commercial beekeeping operations in Saskatchewan using pooled honey sampling.</title>
        <authorList>
            <person name="Obshta O."/>
            <person name="Zabrodski M.W."/>
            <person name="Soomro T."/>
            <person name="Wilson G."/>
            <person name="Masood F."/>
            <person name="Thebeau J."/>
            <person name="Silva M.C.B."/>
            <person name="Biganski S."/>
            <person name="Kozii I.V."/>
            <person name="Koziy R.V."/>
            <person name="Raza M.F."/>
            <person name="Jose M.S."/>
            <person name="Simko E."/>
            <person name="Wood S.C."/>
        </authorList>
    </citation>
    <scope>NUCLEOTIDE SEQUENCE</scope>
    <source>
        <strain evidence="1">PL001</strain>
    </source>
</reference>
<evidence type="ECO:0000313" key="2">
    <source>
        <dbReference type="Proteomes" id="UP001259239"/>
    </source>
</evidence>
<protein>
    <submittedName>
        <fullName evidence="1">Uncharacterized protein</fullName>
    </submittedName>
</protein>
<organism evidence="1 2">
    <name type="scientific">Paenibacillus larvae</name>
    <dbReference type="NCBI Taxonomy" id="1464"/>
    <lineage>
        <taxon>Bacteria</taxon>
        <taxon>Bacillati</taxon>
        <taxon>Bacillota</taxon>
        <taxon>Bacilli</taxon>
        <taxon>Bacillales</taxon>
        <taxon>Paenibacillaceae</taxon>
        <taxon>Paenibacillus</taxon>
    </lineage>
</organism>
<proteinExistence type="predicted"/>
<gene>
    <name evidence="1" type="ORF">P7H09_17225</name>
</gene>
<accession>A0AAP5JWG5</accession>
<reference evidence="1" key="2">
    <citation type="submission" date="2023-03" db="EMBL/GenBank/DDBJ databases">
        <authorList>
            <person name="Obshta O."/>
            <person name="Zabrodski M.W."/>
            <person name="Soomro T."/>
            <person name="Wilson G."/>
            <person name="Masood F."/>
            <person name="Thebeau J."/>
            <person name="Bezerra Da Silva M.C."/>
            <person name="Raza F."/>
            <person name="Biganski S."/>
            <person name="Jose M."/>
            <person name="Camilli M."/>
            <person name="Kozii I.V."/>
            <person name="Kozii R.V."/>
            <person name="Simko E."/>
            <person name="Wood S.C."/>
        </authorList>
    </citation>
    <scope>NUCLEOTIDE SEQUENCE</scope>
    <source>
        <strain evidence="1">PL001</strain>
    </source>
</reference>
<dbReference type="AlphaFoldDB" id="A0AAP5JWG5"/>
<name>A0AAP5JWG5_9BACL</name>
<sequence>MVRLHFKIPLNQVRQGDYFSVFWLPDTDEAVQCLPFSQWLVRFPVTNRVSKRGYEPWVFVHGIYQYKRKLAVTKRTIAPSKYDEMISAPHNSSVI</sequence>